<name>A0A367XYF2_9ASCO</name>
<evidence type="ECO:0000313" key="3">
    <source>
        <dbReference type="Proteomes" id="UP000253472"/>
    </source>
</evidence>
<dbReference type="Proteomes" id="UP000253472">
    <property type="component" value="Unassembled WGS sequence"/>
</dbReference>
<dbReference type="STRING" id="5486.A0A367XYF2"/>
<reference evidence="2 3" key="1">
    <citation type="submission" date="2018-06" db="EMBL/GenBank/DDBJ databases">
        <title>Whole genome sequencing of Candida tropicalis (genome annotated by CSBL at Korea University).</title>
        <authorList>
            <person name="Ahn J."/>
        </authorList>
    </citation>
    <scope>NUCLEOTIDE SEQUENCE [LARGE SCALE GENOMIC DNA]</scope>
    <source>
        <strain evidence="2 3">ATCC 20962</strain>
    </source>
</reference>
<evidence type="ECO:0000256" key="1">
    <source>
        <dbReference type="SAM" id="MobiDB-lite"/>
    </source>
</evidence>
<comment type="caution">
    <text evidence="2">The sequence shown here is derived from an EMBL/GenBank/DDBJ whole genome shotgun (WGS) entry which is preliminary data.</text>
</comment>
<feature type="compositionally biased region" description="Acidic residues" evidence="1">
    <location>
        <begin position="138"/>
        <end position="152"/>
    </location>
</feature>
<dbReference type="SUPFAM" id="SSF81698">
    <property type="entry name" value="FF domain"/>
    <property type="match status" value="1"/>
</dbReference>
<proteinExistence type="predicted"/>
<feature type="region of interest" description="Disordered" evidence="1">
    <location>
        <begin position="113"/>
        <end position="152"/>
    </location>
</feature>
<dbReference type="AlphaFoldDB" id="A0A367XYF2"/>
<protein>
    <recommendedName>
        <fullName evidence="4">WW domain-containing protein</fullName>
    </recommendedName>
</protein>
<evidence type="ECO:0008006" key="4">
    <source>
        <dbReference type="Google" id="ProtNLM"/>
    </source>
</evidence>
<gene>
    <name evidence="2" type="ORF">Cantr_06485</name>
</gene>
<dbReference type="InterPro" id="IPR036517">
    <property type="entry name" value="FF_domain_sf"/>
</dbReference>
<dbReference type="Gene3D" id="1.10.10.440">
    <property type="entry name" value="FF domain"/>
    <property type="match status" value="1"/>
</dbReference>
<accession>A0A367XYF2</accession>
<sequence>MNKKNIKTADSPQQQTLQMKPLFTYHVPETAWYIVVTDTSNHFYFNSNDKCSYWQLHDLQERYGIDIAKFAASINFDELGVLMAKSRGVGIEEKEEVPVDTKPEEEEILIENVQESPASPPPPPKEQPQSLLQGYSSSEEEDEDEEQSQEEQLDLDNIAAQAIAQHQPQDGDLLSEDEENDTNSLDLSLDDDQHQSSATQDFMNLLGQFSGKFSVYQSWDLIEEELIEEFAKYPEFLAIPSKHERDKLFQKWCSQQEDKEEVVHDVDAGIFPTPTIKYLAFLQDFKLEIKDSFYQTFYSANHEKINEFDLPASTKETIFRSFKIMLNDFTKFAKNFKKQNKNSNQNVKVMKLNEFLQGKLQGSYTIDPELSHFDNWVKLLNANDISAEIAENEINFLVGDEKRLHSYIDQLTNN</sequence>
<keyword evidence="3" id="KW-1185">Reference proteome</keyword>
<dbReference type="EMBL" id="QLNQ01000028">
    <property type="protein sequence ID" value="RCK57811.1"/>
    <property type="molecule type" value="Genomic_DNA"/>
</dbReference>
<feature type="region of interest" description="Disordered" evidence="1">
    <location>
        <begin position="165"/>
        <end position="195"/>
    </location>
</feature>
<organism evidence="2 3">
    <name type="scientific">Candida viswanathii</name>
    <dbReference type="NCBI Taxonomy" id="5486"/>
    <lineage>
        <taxon>Eukaryota</taxon>
        <taxon>Fungi</taxon>
        <taxon>Dikarya</taxon>
        <taxon>Ascomycota</taxon>
        <taxon>Saccharomycotina</taxon>
        <taxon>Pichiomycetes</taxon>
        <taxon>Debaryomycetaceae</taxon>
        <taxon>Candida/Lodderomyces clade</taxon>
        <taxon>Candida</taxon>
    </lineage>
</organism>
<evidence type="ECO:0000313" key="2">
    <source>
        <dbReference type="EMBL" id="RCK57811.1"/>
    </source>
</evidence>
<dbReference type="OrthoDB" id="4023202at2759"/>